<evidence type="ECO:0000256" key="1">
    <source>
        <dbReference type="ARBA" id="ARBA00009437"/>
    </source>
</evidence>
<dbReference type="InterPro" id="IPR058163">
    <property type="entry name" value="LysR-type_TF_proteobact-type"/>
</dbReference>
<gene>
    <name evidence="6" type="ORF">XM53_09860</name>
</gene>
<dbReference type="PROSITE" id="PS50931">
    <property type="entry name" value="HTH_LYSR"/>
    <property type="match status" value="1"/>
</dbReference>
<evidence type="ECO:0000256" key="3">
    <source>
        <dbReference type="ARBA" id="ARBA00023125"/>
    </source>
</evidence>
<evidence type="ECO:0000256" key="4">
    <source>
        <dbReference type="ARBA" id="ARBA00023163"/>
    </source>
</evidence>
<evidence type="ECO:0000313" key="6">
    <source>
        <dbReference type="EMBL" id="KRS12859.1"/>
    </source>
</evidence>
<dbReference type="OrthoDB" id="9804958at2"/>
<protein>
    <recommendedName>
        <fullName evidence="5">HTH lysR-type domain-containing protein</fullName>
    </recommendedName>
</protein>
<dbReference type="PRINTS" id="PR00039">
    <property type="entry name" value="HTHLYSR"/>
</dbReference>
<comment type="similarity">
    <text evidence="1">Belongs to the LysR transcriptional regulatory family.</text>
</comment>
<dbReference type="STRING" id="1641875.XM53_09860"/>
<keyword evidence="7" id="KW-1185">Reference proteome</keyword>
<dbReference type="Proteomes" id="UP000051295">
    <property type="component" value="Unassembled WGS sequence"/>
</dbReference>
<keyword evidence="4" id="KW-0804">Transcription</keyword>
<sequence length="294" mass="32133">MTQDRRSLPPLETLVFFSTVMKRGGFSAAAPDLMVTQAAVSKRIRQLEDWLGTPLFDRGARHAVPTETARRLAEPVRLALDYLTTSLDTARVSETRTLQIAANGAVSMFWLYPRLQAFATSPDACNVSVLTADDPNALTADTLDLAIHYGEAPPQGWTGTPLFDETIVPAATPAVAATLAHHPHLPLLDYPRLAPDWINWRIWHDRRADSPLADRPVETCRSYGHSIGRALAGDGIALASLPMLDTLVTSGRLVPVGDDLTTTRRYWLNHRLAAPLQPNAITLQRALLPPSSPS</sequence>
<dbReference type="InterPro" id="IPR036390">
    <property type="entry name" value="WH_DNA-bd_sf"/>
</dbReference>
<dbReference type="GO" id="GO:0003700">
    <property type="term" value="F:DNA-binding transcription factor activity"/>
    <property type="evidence" value="ECO:0007669"/>
    <property type="project" value="InterPro"/>
</dbReference>
<comment type="caution">
    <text evidence="6">The sequence shown here is derived from an EMBL/GenBank/DDBJ whole genome shotgun (WGS) entry which is preliminary data.</text>
</comment>
<dbReference type="Pfam" id="PF00126">
    <property type="entry name" value="HTH_1"/>
    <property type="match status" value="1"/>
</dbReference>
<dbReference type="Pfam" id="PF03466">
    <property type="entry name" value="LysR_substrate"/>
    <property type="match status" value="1"/>
</dbReference>
<organism evidence="6 7">
    <name type="scientific">Roseovarius atlanticus</name>
    <dbReference type="NCBI Taxonomy" id="1641875"/>
    <lineage>
        <taxon>Bacteria</taxon>
        <taxon>Pseudomonadati</taxon>
        <taxon>Pseudomonadota</taxon>
        <taxon>Alphaproteobacteria</taxon>
        <taxon>Rhodobacterales</taxon>
        <taxon>Roseobacteraceae</taxon>
        <taxon>Roseovarius</taxon>
    </lineage>
</organism>
<dbReference type="Gene3D" id="3.40.190.10">
    <property type="entry name" value="Periplasmic binding protein-like II"/>
    <property type="match status" value="2"/>
</dbReference>
<accession>A0A0T5NV95</accession>
<dbReference type="InterPro" id="IPR036388">
    <property type="entry name" value="WH-like_DNA-bd_sf"/>
</dbReference>
<dbReference type="Gene3D" id="1.10.10.10">
    <property type="entry name" value="Winged helix-like DNA-binding domain superfamily/Winged helix DNA-binding domain"/>
    <property type="match status" value="1"/>
</dbReference>
<keyword evidence="2" id="KW-0805">Transcription regulation</keyword>
<evidence type="ECO:0000259" key="5">
    <source>
        <dbReference type="PROSITE" id="PS50931"/>
    </source>
</evidence>
<evidence type="ECO:0000313" key="7">
    <source>
        <dbReference type="Proteomes" id="UP000051295"/>
    </source>
</evidence>
<reference evidence="6 7" key="1">
    <citation type="submission" date="2015-04" db="EMBL/GenBank/DDBJ databases">
        <title>The draft genome sequence of Roseovarius sp.R12b.</title>
        <authorList>
            <person name="Li G."/>
            <person name="Lai Q."/>
            <person name="Shao Z."/>
            <person name="Yan P."/>
        </authorList>
    </citation>
    <scope>NUCLEOTIDE SEQUENCE [LARGE SCALE GENOMIC DNA]</scope>
    <source>
        <strain evidence="6 7">R12B</strain>
    </source>
</reference>
<dbReference type="EMBL" id="LAXJ01000008">
    <property type="protein sequence ID" value="KRS12859.1"/>
    <property type="molecule type" value="Genomic_DNA"/>
</dbReference>
<evidence type="ECO:0000256" key="2">
    <source>
        <dbReference type="ARBA" id="ARBA00023015"/>
    </source>
</evidence>
<dbReference type="PANTHER" id="PTHR30537">
    <property type="entry name" value="HTH-TYPE TRANSCRIPTIONAL REGULATOR"/>
    <property type="match status" value="1"/>
</dbReference>
<dbReference type="GO" id="GO:0003677">
    <property type="term" value="F:DNA binding"/>
    <property type="evidence" value="ECO:0007669"/>
    <property type="project" value="UniProtKB-KW"/>
</dbReference>
<dbReference type="SUPFAM" id="SSF46785">
    <property type="entry name" value="Winged helix' DNA-binding domain"/>
    <property type="match status" value="1"/>
</dbReference>
<dbReference type="AlphaFoldDB" id="A0A0T5NV95"/>
<feature type="domain" description="HTH lysR-type" evidence="5">
    <location>
        <begin position="9"/>
        <end position="66"/>
    </location>
</feature>
<name>A0A0T5NV95_9RHOB</name>
<dbReference type="InterPro" id="IPR005119">
    <property type="entry name" value="LysR_subst-bd"/>
</dbReference>
<dbReference type="PANTHER" id="PTHR30537:SF5">
    <property type="entry name" value="HTH-TYPE TRANSCRIPTIONAL ACTIVATOR TTDR-RELATED"/>
    <property type="match status" value="1"/>
</dbReference>
<dbReference type="InterPro" id="IPR000847">
    <property type="entry name" value="LysR_HTH_N"/>
</dbReference>
<dbReference type="RefSeq" id="WP_057792801.1">
    <property type="nucleotide sequence ID" value="NZ_LAXJ01000008.1"/>
</dbReference>
<proteinExistence type="inferred from homology"/>
<keyword evidence="3" id="KW-0238">DNA-binding</keyword>
<dbReference type="PATRIC" id="fig|1641875.4.peg.4386"/>
<dbReference type="SUPFAM" id="SSF53850">
    <property type="entry name" value="Periplasmic binding protein-like II"/>
    <property type="match status" value="1"/>
</dbReference>